<dbReference type="AlphaFoldDB" id="A0A0L6TZE1"/>
<evidence type="ECO:0000313" key="4">
    <source>
        <dbReference type="Proteomes" id="UP000036873"/>
    </source>
</evidence>
<dbReference type="NCBIfam" id="NF045664">
    <property type="entry name" value="XdhC_rel_AOR"/>
    <property type="match status" value="1"/>
</dbReference>
<dbReference type="InterPro" id="IPR036291">
    <property type="entry name" value="NAD(P)-bd_dom_sf"/>
</dbReference>
<dbReference type="PATRIC" id="fig|52689.4.peg.1868"/>
<reference evidence="4" key="1">
    <citation type="submission" date="2015-07" db="EMBL/GenBank/DDBJ databases">
        <title>Draft genome sequence of Acetobacterium bakii DSM 8293, a potential psychrophilic chemical producer through syngas fermentation.</title>
        <authorList>
            <person name="Song Y."/>
            <person name="Hwang S."/>
            <person name="Cho B.-K."/>
        </authorList>
    </citation>
    <scope>NUCLEOTIDE SEQUENCE [LARGE SCALE GENOMIC DNA]</scope>
    <source>
        <strain evidence="4">DSM 8239</strain>
    </source>
</reference>
<evidence type="ECO:0000313" key="3">
    <source>
        <dbReference type="EMBL" id="KNZ41437.1"/>
    </source>
</evidence>
<name>A0A0L6TZE1_9FIRM</name>
<feature type="domain" description="XdhC Rossmann" evidence="2">
    <location>
        <begin position="195"/>
        <end position="338"/>
    </location>
</feature>
<dbReference type="SUPFAM" id="SSF51735">
    <property type="entry name" value="NAD(P)-binding Rossmann-fold domains"/>
    <property type="match status" value="1"/>
</dbReference>
<dbReference type="OrthoDB" id="9773039at2"/>
<organism evidence="3 4">
    <name type="scientific">Acetobacterium bakii</name>
    <dbReference type="NCBI Taxonomy" id="52689"/>
    <lineage>
        <taxon>Bacteria</taxon>
        <taxon>Bacillati</taxon>
        <taxon>Bacillota</taxon>
        <taxon>Clostridia</taxon>
        <taxon>Eubacteriales</taxon>
        <taxon>Eubacteriaceae</taxon>
        <taxon>Acetobacterium</taxon>
    </lineage>
</organism>
<feature type="domain" description="XdhC- CoxI" evidence="1">
    <location>
        <begin position="13"/>
        <end position="70"/>
    </location>
</feature>
<evidence type="ECO:0000259" key="2">
    <source>
        <dbReference type="Pfam" id="PF13478"/>
    </source>
</evidence>
<proteinExistence type="predicted"/>
<dbReference type="Gene3D" id="3.40.50.720">
    <property type="entry name" value="NAD(P)-binding Rossmann-like Domain"/>
    <property type="match status" value="1"/>
</dbReference>
<dbReference type="Proteomes" id="UP000036873">
    <property type="component" value="Unassembled WGS sequence"/>
</dbReference>
<evidence type="ECO:0000259" key="1">
    <source>
        <dbReference type="Pfam" id="PF02625"/>
    </source>
</evidence>
<dbReference type="Pfam" id="PF02625">
    <property type="entry name" value="XdhC_CoxI"/>
    <property type="match status" value="1"/>
</dbReference>
<dbReference type="EMBL" id="LGYO01000031">
    <property type="protein sequence ID" value="KNZ41437.1"/>
    <property type="molecule type" value="Genomic_DNA"/>
</dbReference>
<gene>
    <name evidence="3" type="ORF">AKG39_12545</name>
</gene>
<sequence>MIELLEAIGDCFDDNENFVIATIIEKSGSSKRSPGAKMLIKNDFSSVGYIGGGLIEAMTIQAAAKVFRHKFFRVEKFSLSNKEPGNLGIICGGDLKILLEYVDCNDKMMMKFAKKIKLLNKRKMDFLMITKIPMKENASTEKWIYTETGLYGSESQEILSIINEIKTNFNEKKYLEPFFKNNRYFIEPSFNNENVCIMGAGHIGKVLAELCKMLGFYVVMVDDREDFTNDRQFKIADEMKFIPHYKGLNEHININKKSFVVIVTRGHSYDKEILAQMMETKAQYIGMIGSKKKRTYIYDCLLADGFTQQDLDRVHSPIGLPIHGQTPEEIAISIVAEIVQVRRVTKDDTNVSYNGRR</sequence>
<dbReference type="Pfam" id="PF13478">
    <property type="entry name" value="XdhC_C"/>
    <property type="match status" value="1"/>
</dbReference>
<dbReference type="InterPro" id="IPR052698">
    <property type="entry name" value="MoCofactor_Util/Proc"/>
</dbReference>
<dbReference type="InterPro" id="IPR027051">
    <property type="entry name" value="XdhC_Rossmann_dom"/>
</dbReference>
<dbReference type="PANTHER" id="PTHR30388:SF6">
    <property type="entry name" value="XANTHINE DEHYDROGENASE SUBUNIT A-RELATED"/>
    <property type="match status" value="1"/>
</dbReference>
<accession>A0A0L6TZE1</accession>
<dbReference type="PANTHER" id="PTHR30388">
    <property type="entry name" value="ALDEHYDE OXIDOREDUCTASE MOLYBDENUM COFACTOR ASSEMBLY PROTEIN"/>
    <property type="match status" value="1"/>
</dbReference>
<dbReference type="RefSeq" id="WP_050740747.1">
    <property type="nucleotide sequence ID" value="NZ_LGYO01000031.1"/>
</dbReference>
<keyword evidence="4" id="KW-1185">Reference proteome</keyword>
<dbReference type="STRING" id="52689.AKG39_12545"/>
<comment type="caution">
    <text evidence="3">The sequence shown here is derived from an EMBL/GenBank/DDBJ whole genome shotgun (WGS) entry which is preliminary data.</text>
</comment>
<dbReference type="InterPro" id="IPR003777">
    <property type="entry name" value="XdhC_CoxI"/>
</dbReference>
<protein>
    <submittedName>
        <fullName evidence="3">Molybdenum dehydrogenase</fullName>
    </submittedName>
</protein>